<dbReference type="Proteomes" id="UP000618733">
    <property type="component" value="Unassembled WGS sequence"/>
</dbReference>
<gene>
    <name evidence="3" type="ORF">JD292_09945</name>
</gene>
<comment type="caution">
    <text evidence="3">The sequence shown here is derived from an EMBL/GenBank/DDBJ whole genome shotgun (WGS) entry which is preliminary data.</text>
</comment>
<feature type="transmembrane region" description="Helical" evidence="2">
    <location>
        <begin position="146"/>
        <end position="174"/>
    </location>
</feature>
<keyword evidence="2" id="KW-1133">Transmembrane helix</keyword>
<reference evidence="3" key="1">
    <citation type="submission" date="2020-12" db="EMBL/GenBank/DDBJ databases">
        <title>Leucobacter sp. CAS2, isolated from Chromium sludge.</title>
        <authorList>
            <person name="Xu Z."/>
        </authorList>
    </citation>
    <scope>NUCLEOTIDE SEQUENCE</scope>
    <source>
        <strain evidence="3">CSA2</strain>
    </source>
</reference>
<feature type="transmembrane region" description="Helical" evidence="2">
    <location>
        <begin position="186"/>
        <end position="216"/>
    </location>
</feature>
<feature type="region of interest" description="Disordered" evidence="1">
    <location>
        <begin position="1"/>
        <end position="26"/>
    </location>
</feature>
<evidence type="ECO:0000256" key="2">
    <source>
        <dbReference type="SAM" id="Phobius"/>
    </source>
</evidence>
<organism evidence="3 4">
    <name type="scientific">Leucobacter edaphi</name>
    <dbReference type="NCBI Taxonomy" id="2796472"/>
    <lineage>
        <taxon>Bacteria</taxon>
        <taxon>Bacillati</taxon>
        <taxon>Actinomycetota</taxon>
        <taxon>Actinomycetes</taxon>
        <taxon>Micrococcales</taxon>
        <taxon>Microbacteriaceae</taxon>
        <taxon>Leucobacter</taxon>
    </lineage>
</organism>
<sequence length="228" mass="24380">MTDSNAGGQPRYAPPSQPPQYAAPQYGQPQYVDASAYSYAQQVPPGGLYPPPGPGEPFDGAFTAEDLTRPLYGATFGQAVRRFFRSYARFSGRASRSEYWWAMAFIAIVQLIPLILLIVGIVMTIIGASVASETALARPSDSGIGVALLVIILAGAISGLIGLALVVPALAVAWRRLHDADFAGPLALLSFIAVIPYLGWVFGWIGSIVVLVFMLMPSKPEGRRFLAH</sequence>
<dbReference type="PANTHER" id="PTHR34980">
    <property type="entry name" value="INNER MEMBRANE PROTEIN-RELATED-RELATED"/>
    <property type="match status" value="1"/>
</dbReference>
<keyword evidence="2" id="KW-0812">Transmembrane</keyword>
<keyword evidence="2" id="KW-0472">Membrane</keyword>
<name>A0A934QDC5_9MICO</name>
<feature type="transmembrane region" description="Helical" evidence="2">
    <location>
        <begin position="99"/>
        <end position="126"/>
    </location>
</feature>
<protein>
    <submittedName>
        <fullName evidence="3">DUF805 domain-containing protein</fullName>
    </submittedName>
</protein>
<evidence type="ECO:0000256" key="1">
    <source>
        <dbReference type="SAM" id="MobiDB-lite"/>
    </source>
</evidence>
<dbReference type="Pfam" id="PF05656">
    <property type="entry name" value="DUF805"/>
    <property type="match status" value="1"/>
</dbReference>
<dbReference type="EMBL" id="JAEHOI010000009">
    <property type="protein sequence ID" value="MBK0422393.1"/>
    <property type="molecule type" value="Genomic_DNA"/>
</dbReference>
<dbReference type="RefSeq" id="WP_200132586.1">
    <property type="nucleotide sequence ID" value="NZ_JAEHOI010000009.1"/>
</dbReference>
<dbReference type="InterPro" id="IPR008523">
    <property type="entry name" value="DUF805"/>
</dbReference>
<keyword evidence="4" id="KW-1185">Reference proteome</keyword>
<evidence type="ECO:0000313" key="3">
    <source>
        <dbReference type="EMBL" id="MBK0422393.1"/>
    </source>
</evidence>
<accession>A0A934QDC5</accession>
<dbReference type="PANTHER" id="PTHR34980:SF2">
    <property type="entry name" value="INNER MEMBRANE PROTEIN YHAH-RELATED"/>
    <property type="match status" value="1"/>
</dbReference>
<proteinExistence type="predicted"/>
<dbReference type="AlphaFoldDB" id="A0A934QDC5"/>
<evidence type="ECO:0000313" key="4">
    <source>
        <dbReference type="Proteomes" id="UP000618733"/>
    </source>
</evidence>
<dbReference type="GO" id="GO:0005886">
    <property type="term" value="C:plasma membrane"/>
    <property type="evidence" value="ECO:0007669"/>
    <property type="project" value="TreeGrafter"/>
</dbReference>